<sequence length="149" mass="16891">MTTKVEQSVEVAVPVTTAYNQWTQLQEFPEFMEGVERVDQITDTRSHWVTSVAGVKREFDAEVTEQIPDERMAWTSIDGPKQAGVVTFHRLSDTTCKVMLQLDHDPQGIAESVGDKLGFLNRRATGDLERFKKVVEERGHETGAWRGRV</sequence>
<accession>A0ABT0X431</accession>
<dbReference type="RefSeq" id="WP_251411257.1">
    <property type="nucleotide sequence ID" value="NZ_JAMQGM010000015.1"/>
</dbReference>
<dbReference type="Gene3D" id="3.30.530.20">
    <property type="match status" value="1"/>
</dbReference>
<evidence type="ECO:0000259" key="1">
    <source>
        <dbReference type="Pfam" id="PF03364"/>
    </source>
</evidence>
<organism evidence="2 3">
    <name type="scientific">Streptomyces meridianus</name>
    <dbReference type="NCBI Taxonomy" id="2938945"/>
    <lineage>
        <taxon>Bacteria</taxon>
        <taxon>Bacillati</taxon>
        <taxon>Actinomycetota</taxon>
        <taxon>Actinomycetes</taxon>
        <taxon>Kitasatosporales</taxon>
        <taxon>Streptomycetaceae</taxon>
        <taxon>Streptomyces</taxon>
    </lineage>
</organism>
<dbReference type="CDD" id="cd07817">
    <property type="entry name" value="SRPBCC_8"/>
    <property type="match status" value="1"/>
</dbReference>
<dbReference type="InterPro" id="IPR005031">
    <property type="entry name" value="COQ10_START"/>
</dbReference>
<evidence type="ECO:0000313" key="2">
    <source>
        <dbReference type="EMBL" id="MCM2577080.1"/>
    </source>
</evidence>
<dbReference type="PANTHER" id="PTHR33824:SF7">
    <property type="entry name" value="POLYKETIDE CYCLASE_DEHYDRASE AND LIPID TRANSPORT SUPERFAMILY PROTEIN"/>
    <property type="match status" value="1"/>
</dbReference>
<gene>
    <name evidence="2" type="ORF">M1E25_06875</name>
</gene>
<proteinExistence type="predicted"/>
<protein>
    <submittedName>
        <fullName evidence="2">SRPBCC family protein</fullName>
    </submittedName>
</protein>
<dbReference type="Proteomes" id="UP001167160">
    <property type="component" value="Unassembled WGS sequence"/>
</dbReference>
<evidence type="ECO:0000313" key="3">
    <source>
        <dbReference type="Proteomes" id="UP001167160"/>
    </source>
</evidence>
<feature type="domain" description="Coenzyme Q-binding protein COQ10 START" evidence="1">
    <location>
        <begin position="11"/>
        <end position="130"/>
    </location>
</feature>
<dbReference type="Pfam" id="PF03364">
    <property type="entry name" value="Polyketide_cyc"/>
    <property type="match status" value="1"/>
</dbReference>
<dbReference type="SUPFAM" id="SSF55961">
    <property type="entry name" value="Bet v1-like"/>
    <property type="match status" value="1"/>
</dbReference>
<dbReference type="InterPro" id="IPR023393">
    <property type="entry name" value="START-like_dom_sf"/>
</dbReference>
<name>A0ABT0X431_9ACTN</name>
<keyword evidence="3" id="KW-1185">Reference proteome</keyword>
<dbReference type="PANTHER" id="PTHR33824">
    <property type="entry name" value="POLYKETIDE CYCLASE/DEHYDRASE AND LIPID TRANSPORT SUPERFAMILY PROTEIN"/>
    <property type="match status" value="1"/>
</dbReference>
<reference evidence="2" key="1">
    <citation type="journal article" date="2023" name="Int. J. Syst. Evol. Microbiol.">
        <title>Streptomyces meridianus sp. nov. isolated from brackish water of the Tagus estuary in Alcochete, Portugal.</title>
        <authorList>
            <person name="Santos J.D.N."/>
            <person name="Klimek D."/>
            <person name="Calusinska M."/>
            <person name="Lobo Da Cunha A."/>
            <person name="Catita J."/>
            <person name="Goncalves H."/>
            <person name="Gonzalez I."/>
            <person name="Reyes F."/>
            <person name="Lage O.M."/>
        </authorList>
    </citation>
    <scope>NUCLEOTIDE SEQUENCE</scope>
    <source>
        <strain evidence="2">MTZ3.1</strain>
    </source>
</reference>
<dbReference type="InterPro" id="IPR047137">
    <property type="entry name" value="ORF3"/>
</dbReference>
<dbReference type="EMBL" id="JAMQGM010000015">
    <property type="protein sequence ID" value="MCM2577080.1"/>
    <property type="molecule type" value="Genomic_DNA"/>
</dbReference>
<comment type="caution">
    <text evidence="2">The sequence shown here is derived from an EMBL/GenBank/DDBJ whole genome shotgun (WGS) entry which is preliminary data.</text>
</comment>